<dbReference type="EMBL" id="RJSF01000044">
    <property type="protein sequence ID" value="RNM12480.1"/>
    <property type="molecule type" value="Genomic_DNA"/>
</dbReference>
<dbReference type="OrthoDB" id="9896477at2"/>
<evidence type="ECO:0000256" key="1">
    <source>
        <dbReference type="SAM" id="Phobius"/>
    </source>
</evidence>
<reference evidence="2 3" key="1">
    <citation type="submission" date="2018-11" db="EMBL/GenBank/DDBJ databases">
        <authorList>
            <person name="Li F."/>
        </authorList>
    </citation>
    <scope>NUCLEOTIDE SEQUENCE [LARGE SCALE GENOMIC DNA]</scope>
    <source>
        <strain evidence="2 3">Gsoil 818</strain>
    </source>
</reference>
<accession>A0A3N0GK90</accession>
<keyword evidence="3" id="KW-1185">Reference proteome</keyword>
<dbReference type="AlphaFoldDB" id="A0A3N0GK90"/>
<feature type="transmembrane region" description="Helical" evidence="1">
    <location>
        <begin position="161"/>
        <end position="181"/>
    </location>
</feature>
<proteinExistence type="predicted"/>
<dbReference type="Proteomes" id="UP000279994">
    <property type="component" value="Unassembled WGS sequence"/>
</dbReference>
<evidence type="ECO:0000313" key="3">
    <source>
        <dbReference type="Proteomes" id="UP000279994"/>
    </source>
</evidence>
<sequence length="195" mass="20124">MSTSWEPTMKKLSSIGAVAFAALIAAIAMLGFSSPAQAYPDLRFDLTVNRSVLYGGESFTATASSQGATCAWTLEWNGVVRLGGSSTGQDFVTAYQAPKVTKVTKIPLHGTCAYSARTAPASSARAAATWERTIMITVLPRSTAVSPPVGSDLPNTGGPNLLFLLGGIALLVSGATAVTVARRRAEEAEIQASGA</sequence>
<comment type="caution">
    <text evidence="2">The sequence shown here is derived from an EMBL/GenBank/DDBJ whole genome shotgun (WGS) entry which is preliminary data.</text>
</comment>
<protein>
    <submittedName>
        <fullName evidence="2">LPXTG cell wall anchor domain-containing protein</fullName>
    </submittedName>
</protein>
<dbReference type="NCBIfam" id="TIGR01167">
    <property type="entry name" value="LPXTG_anchor"/>
    <property type="match status" value="1"/>
</dbReference>
<keyword evidence="1" id="KW-1133">Transmembrane helix</keyword>
<evidence type="ECO:0000313" key="2">
    <source>
        <dbReference type="EMBL" id="RNM12480.1"/>
    </source>
</evidence>
<keyword evidence="1" id="KW-0812">Transmembrane</keyword>
<name>A0A3N0GK90_9ACTN</name>
<organism evidence="2 3">
    <name type="scientific">Nocardioides pocheonensis</name>
    <dbReference type="NCBI Taxonomy" id="661485"/>
    <lineage>
        <taxon>Bacteria</taxon>
        <taxon>Bacillati</taxon>
        <taxon>Actinomycetota</taxon>
        <taxon>Actinomycetes</taxon>
        <taxon>Propionibacteriales</taxon>
        <taxon>Nocardioidaceae</taxon>
        <taxon>Nocardioides</taxon>
    </lineage>
</organism>
<gene>
    <name evidence="2" type="ORF">EFL26_17740</name>
</gene>
<keyword evidence="1" id="KW-0472">Membrane</keyword>